<comment type="caution">
    <text evidence="9">The sequence shown here is derived from an EMBL/GenBank/DDBJ whole genome shotgun (WGS) entry which is preliminary data.</text>
</comment>
<gene>
    <name evidence="9" type="ORF">DVR12_02450</name>
</gene>
<dbReference type="InterPro" id="IPR004358">
    <property type="entry name" value="Sig_transdc_His_kin-like_C"/>
</dbReference>
<dbReference type="PANTHER" id="PTHR45453">
    <property type="entry name" value="PHOSPHATE REGULON SENSOR PROTEIN PHOR"/>
    <property type="match status" value="1"/>
</dbReference>
<dbReference type="AlphaFoldDB" id="A0A3E1YHG4"/>
<evidence type="ECO:0000256" key="2">
    <source>
        <dbReference type="ARBA" id="ARBA00012438"/>
    </source>
</evidence>
<keyword evidence="6" id="KW-0902">Two-component regulatory system</keyword>
<dbReference type="InterPro" id="IPR003594">
    <property type="entry name" value="HATPase_dom"/>
</dbReference>
<dbReference type="Proteomes" id="UP000260644">
    <property type="component" value="Unassembled WGS sequence"/>
</dbReference>
<evidence type="ECO:0000313" key="10">
    <source>
        <dbReference type="Proteomes" id="UP000260644"/>
    </source>
</evidence>
<dbReference type="GO" id="GO:0000155">
    <property type="term" value="F:phosphorelay sensor kinase activity"/>
    <property type="evidence" value="ECO:0007669"/>
    <property type="project" value="InterPro"/>
</dbReference>
<dbReference type="InterPro" id="IPR005467">
    <property type="entry name" value="His_kinase_dom"/>
</dbReference>
<evidence type="ECO:0000256" key="1">
    <source>
        <dbReference type="ARBA" id="ARBA00000085"/>
    </source>
</evidence>
<organism evidence="9 10">
    <name type="scientific">Chitinophaga silvatica</name>
    <dbReference type="NCBI Taxonomy" id="2282649"/>
    <lineage>
        <taxon>Bacteria</taxon>
        <taxon>Pseudomonadati</taxon>
        <taxon>Bacteroidota</taxon>
        <taxon>Chitinophagia</taxon>
        <taxon>Chitinophagales</taxon>
        <taxon>Chitinophagaceae</taxon>
        <taxon>Chitinophaga</taxon>
    </lineage>
</organism>
<feature type="transmembrane region" description="Helical" evidence="7">
    <location>
        <begin position="35"/>
        <end position="53"/>
    </location>
</feature>
<dbReference type="InterPro" id="IPR036097">
    <property type="entry name" value="HisK_dim/P_sf"/>
</dbReference>
<keyword evidence="5 9" id="KW-0418">Kinase</keyword>
<protein>
    <recommendedName>
        <fullName evidence="2">histidine kinase</fullName>
        <ecNumber evidence="2">2.7.13.3</ecNumber>
    </recommendedName>
</protein>
<comment type="catalytic activity">
    <reaction evidence="1">
        <text>ATP + protein L-histidine = ADP + protein N-phospho-L-histidine.</text>
        <dbReference type="EC" id="2.7.13.3"/>
    </reaction>
</comment>
<keyword evidence="7" id="KW-0472">Membrane</keyword>
<dbReference type="OrthoDB" id="9810447at2"/>
<name>A0A3E1YHG4_9BACT</name>
<feature type="transmembrane region" description="Helical" evidence="7">
    <location>
        <begin position="139"/>
        <end position="158"/>
    </location>
</feature>
<accession>A0A3E1YHG4</accession>
<proteinExistence type="predicted"/>
<dbReference type="EC" id="2.7.13.3" evidence="2"/>
<dbReference type="RefSeq" id="WP_116973861.1">
    <property type="nucleotide sequence ID" value="NZ_QPMM01000001.1"/>
</dbReference>
<dbReference type="GO" id="GO:0004721">
    <property type="term" value="F:phosphoprotein phosphatase activity"/>
    <property type="evidence" value="ECO:0007669"/>
    <property type="project" value="TreeGrafter"/>
</dbReference>
<feature type="transmembrane region" description="Helical" evidence="7">
    <location>
        <begin position="113"/>
        <end position="132"/>
    </location>
</feature>
<sequence>MRELLFKYIAIGWNNIINVGIYPSMPYLESRRTKLLNLMAVPGTFLMFIYLIINIVNKRYALAGLNLLNMCTTTVLLVLHKYRKYLSARLVLISCSIIIYTVSGLYFHNGAEYYLLLLLIAIILIYDKWWIVICLGGHAIAAFSVVLLFPQPALLGAPVTKYQVWSNIVVAILCIIGNLIFFKIVQSENQKSIEHQRQALLAMNKDKEKLFSILAHDIRGPLATLEGVLDMFHHGLVDNTYMADTIHVLQEKISQFGSSLDNILRWSSRSMQGIQTIPTNFSIFIIIDEVLIFFDLAIKQKKIIVKVESSGEHIIKADRDQVAVIIRNLFSNALKFSNEGSQVTIETEDLGDKISIRISDQGVGMSNRQIKSLFTTSQQPVYGTAGERGFGLGLLLSHEFTQLNNGSIQVESLTGKGTTFGILLPKGELSFDEDD</sequence>
<keyword evidence="10" id="KW-1185">Reference proteome</keyword>
<feature type="domain" description="Histidine kinase" evidence="8">
    <location>
        <begin position="213"/>
        <end position="428"/>
    </location>
</feature>
<dbReference type="Pfam" id="PF02518">
    <property type="entry name" value="HATPase_c"/>
    <property type="match status" value="1"/>
</dbReference>
<keyword evidence="4" id="KW-0808">Transferase</keyword>
<dbReference type="PANTHER" id="PTHR45453:SF1">
    <property type="entry name" value="PHOSPHATE REGULON SENSOR PROTEIN PHOR"/>
    <property type="match status" value="1"/>
</dbReference>
<feature type="transmembrane region" description="Helical" evidence="7">
    <location>
        <begin position="86"/>
        <end position="107"/>
    </location>
</feature>
<keyword evidence="7" id="KW-1133">Transmembrane helix</keyword>
<evidence type="ECO:0000256" key="5">
    <source>
        <dbReference type="ARBA" id="ARBA00022777"/>
    </source>
</evidence>
<dbReference type="Gene3D" id="3.30.565.10">
    <property type="entry name" value="Histidine kinase-like ATPase, C-terminal domain"/>
    <property type="match status" value="1"/>
</dbReference>
<evidence type="ECO:0000313" key="9">
    <source>
        <dbReference type="EMBL" id="RFS26670.1"/>
    </source>
</evidence>
<evidence type="ECO:0000256" key="7">
    <source>
        <dbReference type="SAM" id="Phobius"/>
    </source>
</evidence>
<reference evidence="9 10" key="1">
    <citation type="submission" date="2018-07" db="EMBL/GenBank/DDBJ databases">
        <title>Chitinophaga K2CV101002-2 sp. nov., isolated from a monsoon evergreen broad-leaved forest soil.</title>
        <authorList>
            <person name="Lv Y."/>
        </authorList>
    </citation>
    <scope>NUCLEOTIDE SEQUENCE [LARGE SCALE GENOMIC DNA]</scope>
    <source>
        <strain evidence="9 10">GDMCC 1.1288</strain>
    </source>
</reference>
<evidence type="ECO:0000256" key="6">
    <source>
        <dbReference type="ARBA" id="ARBA00023012"/>
    </source>
</evidence>
<feature type="transmembrane region" description="Helical" evidence="7">
    <location>
        <begin position="59"/>
        <end position="79"/>
    </location>
</feature>
<evidence type="ECO:0000259" key="8">
    <source>
        <dbReference type="PROSITE" id="PS50109"/>
    </source>
</evidence>
<dbReference type="SMART" id="SM00387">
    <property type="entry name" value="HATPase_c"/>
    <property type="match status" value="1"/>
</dbReference>
<evidence type="ECO:0000256" key="4">
    <source>
        <dbReference type="ARBA" id="ARBA00022679"/>
    </source>
</evidence>
<dbReference type="InterPro" id="IPR050351">
    <property type="entry name" value="BphY/WalK/GraS-like"/>
</dbReference>
<evidence type="ECO:0000256" key="3">
    <source>
        <dbReference type="ARBA" id="ARBA00022553"/>
    </source>
</evidence>
<keyword evidence="7" id="KW-0812">Transmembrane</keyword>
<dbReference type="SUPFAM" id="SSF55874">
    <property type="entry name" value="ATPase domain of HSP90 chaperone/DNA topoisomerase II/histidine kinase"/>
    <property type="match status" value="1"/>
</dbReference>
<dbReference type="PRINTS" id="PR00344">
    <property type="entry name" value="BCTRLSENSOR"/>
</dbReference>
<dbReference type="SUPFAM" id="SSF47384">
    <property type="entry name" value="Homodimeric domain of signal transducing histidine kinase"/>
    <property type="match status" value="1"/>
</dbReference>
<dbReference type="PROSITE" id="PS50109">
    <property type="entry name" value="HIS_KIN"/>
    <property type="match status" value="1"/>
</dbReference>
<dbReference type="InterPro" id="IPR036890">
    <property type="entry name" value="HATPase_C_sf"/>
</dbReference>
<dbReference type="Gene3D" id="1.10.287.130">
    <property type="match status" value="1"/>
</dbReference>
<keyword evidence="3" id="KW-0597">Phosphoprotein</keyword>
<feature type="transmembrane region" description="Helical" evidence="7">
    <location>
        <begin position="164"/>
        <end position="185"/>
    </location>
</feature>
<dbReference type="GO" id="GO:0005886">
    <property type="term" value="C:plasma membrane"/>
    <property type="evidence" value="ECO:0007669"/>
    <property type="project" value="TreeGrafter"/>
</dbReference>
<dbReference type="GO" id="GO:0016036">
    <property type="term" value="P:cellular response to phosphate starvation"/>
    <property type="evidence" value="ECO:0007669"/>
    <property type="project" value="TreeGrafter"/>
</dbReference>
<dbReference type="EMBL" id="QPMM01000001">
    <property type="protein sequence ID" value="RFS26670.1"/>
    <property type="molecule type" value="Genomic_DNA"/>
</dbReference>